<evidence type="ECO:0000256" key="3">
    <source>
        <dbReference type="ARBA" id="ARBA00023163"/>
    </source>
</evidence>
<dbReference type="GO" id="GO:0043565">
    <property type="term" value="F:sequence-specific DNA binding"/>
    <property type="evidence" value="ECO:0007669"/>
    <property type="project" value="InterPro"/>
</dbReference>
<evidence type="ECO:0000259" key="4">
    <source>
        <dbReference type="PROSITE" id="PS01124"/>
    </source>
</evidence>
<evidence type="ECO:0000256" key="1">
    <source>
        <dbReference type="ARBA" id="ARBA00023015"/>
    </source>
</evidence>
<dbReference type="AlphaFoldDB" id="A0A2Z2K9L9"/>
<gene>
    <name evidence="5" type="ORF">B9T62_00380</name>
</gene>
<dbReference type="InterPro" id="IPR011256">
    <property type="entry name" value="Reg_factor_effector_dom_sf"/>
</dbReference>
<dbReference type="PANTHER" id="PTHR47504">
    <property type="entry name" value="RIGHT ORIGIN-BINDING PROTEIN"/>
    <property type="match status" value="1"/>
</dbReference>
<name>A0A2Z2K9L9_9BACL</name>
<reference evidence="5 6" key="1">
    <citation type="submission" date="2017-06" db="EMBL/GenBank/DDBJ databases">
        <title>Complete genome sequence of Paenibacillus donghaensis KCTC 13049T isolated from East Sea sediment, South Korea.</title>
        <authorList>
            <person name="Jung B.K."/>
            <person name="Hong S.-J."/>
            <person name="Shin J.-H."/>
        </authorList>
    </citation>
    <scope>NUCLEOTIDE SEQUENCE [LARGE SCALE GENOMIC DNA]</scope>
    <source>
        <strain evidence="5 6">KCTC 13049</strain>
    </source>
</reference>
<dbReference type="Pfam" id="PF06445">
    <property type="entry name" value="GyrI-like"/>
    <property type="match status" value="1"/>
</dbReference>
<dbReference type="Pfam" id="PF12833">
    <property type="entry name" value="HTH_18"/>
    <property type="match status" value="1"/>
</dbReference>
<sequence>MGYTEDVQRTIDYIEDNLKKPMTLEDCARVSGYSKFHFHRVFSIHLGLTMMEYIRKRRLSHAMLDVINGRRILDIALDYGYSSERAFSRAFLQEFGQIPSRCREAVYAVPPIPVLADTLNQRIGGVQMNYLSEVTISTLPAFTVASAVRVSDEPEDDVITYLTDWSERTGIGAGTRRFGFDAAISEEQQQEGLRGYEYWVELKETAVVLPEDVVLKQVEGCKYAMLRITEPFVDPFERIPRGWQQLAAWVNSRGYHTDCGKERYWLEEKLELQDAVVMDLYFPIE</sequence>
<dbReference type="InterPro" id="IPR029442">
    <property type="entry name" value="GyrI-like"/>
</dbReference>
<dbReference type="PANTHER" id="PTHR47504:SF5">
    <property type="entry name" value="RIGHT ORIGIN-BINDING PROTEIN"/>
    <property type="match status" value="1"/>
</dbReference>
<keyword evidence="3" id="KW-0804">Transcription</keyword>
<dbReference type="SUPFAM" id="SSF46689">
    <property type="entry name" value="Homeodomain-like"/>
    <property type="match status" value="2"/>
</dbReference>
<dbReference type="SUPFAM" id="SSF55136">
    <property type="entry name" value="Probable bacterial effector-binding domain"/>
    <property type="match status" value="1"/>
</dbReference>
<keyword evidence="1" id="KW-0805">Transcription regulation</keyword>
<organism evidence="5 6">
    <name type="scientific">Paenibacillus donghaensis</name>
    <dbReference type="NCBI Taxonomy" id="414771"/>
    <lineage>
        <taxon>Bacteria</taxon>
        <taxon>Bacillati</taxon>
        <taxon>Bacillota</taxon>
        <taxon>Bacilli</taxon>
        <taxon>Bacillales</taxon>
        <taxon>Paenibacillaceae</taxon>
        <taxon>Paenibacillus</taxon>
    </lineage>
</organism>
<evidence type="ECO:0000256" key="2">
    <source>
        <dbReference type="ARBA" id="ARBA00023125"/>
    </source>
</evidence>
<feature type="domain" description="HTH araC/xylS-type" evidence="4">
    <location>
        <begin position="8"/>
        <end position="105"/>
    </location>
</feature>
<dbReference type="InterPro" id="IPR020449">
    <property type="entry name" value="Tscrpt_reg_AraC-type_HTH"/>
</dbReference>
<dbReference type="InterPro" id="IPR050959">
    <property type="entry name" value="MarA-like"/>
</dbReference>
<dbReference type="SMART" id="SM00342">
    <property type="entry name" value="HTH_ARAC"/>
    <property type="match status" value="1"/>
</dbReference>
<dbReference type="RefSeq" id="WP_087913468.1">
    <property type="nucleotide sequence ID" value="NZ_CP021780.1"/>
</dbReference>
<protein>
    <recommendedName>
        <fullName evidence="4">HTH araC/xylS-type domain-containing protein</fullName>
    </recommendedName>
</protein>
<evidence type="ECO:0000313" key="5">
    <source>
        <dbReference type="EMBL" id="ASA19443.1"/>
    </source>
</evidence>
<accession>A0A2Z2K9L9</accession>
<dbReference type="Proteomes" id="UP000249890">
    <property type="component" value="Chromosome"/>
</dbReference>
<dbReference type="Gene3D" id="1.10.10.60">
    <property type="entry name" value="Homeodomain-like"/>
    <property type="match status" value="2"/>
</dbReference>
<dbReference type="OrthoDB" id="5337216at2"/>
<proteinExistence type="predicted"/>
<dbReference type="InterPro" id="IPR018060">
    <property type="entry name" value="HTH_AraC"/>
</dbReference>
<keyword evidence="6" id="KW-1185">Reference proteome</keyword>
<dbReference type="KEGG" id="pdh:B9T62_00380"/>
<dbReference type="PROSITE" id="PS01124">
    <property type="entry name" value="HTH_ARAC_FAMILY_2"/>
    <property type="match status" value="1"/>
</dbReference>
<dbReference type="GO" id="GO:0003700">
    <property type="term" value="F:DNA-binding transcription factor activity"/>
    <property type="evidence" value="ECO:0007669"/>
    <property type="project" value="InterPro"/>
</dbReference>
<dbReference type="EMBL" id="CP021780">
    <property type="protein sequence ID" value="ASA19443.1"/>
    <property type="molecule type" value="Genomic_DNA"/>
</dbReference>
<keyword evidence="2" id="KW-0238">DNA-binding</keyword>
<dbReference type="Gene3D" id="3.20.80.10">
    <property type="entry name" value="Regulatory factor, effector binding domain"/>
    <property type="match status" value="1"/>
</dbReference>
<evidence type="ECO:0000313" key="6">
    <source>
        <dbReference type="Proteomes" id="UP000249890"/>
    </source>
</evidence>
<dbReference type="PRINTS" id="PR00032">
    <property type="entry name" value="HTHARAC"/>
</dbReference>
<dbReference type="InterPro" id="IPR009057">
    <property type="entry name" value="Homeodomain-like_sf"/>
</dbReference>